<dbReference type="GeneID" id="10503435"/>
<dbReference type="EMBL" id="GL870942">
    <property type="protein sequence ID" value="EGC40451.1"/>
    <property type="molecule type" value="Genomic_DNA"/>
</dbReference>
<keyword evidence="2" id="KW-1185">Reference proteome</keyword>
<dbReference type="AlphaFoldDB" id="F0Z6J8"/>
<gene>
    <name evidence="1" type="ORF">DICPUDRAFT_74027</name>
</gene>
<dbReference type="Proteomes" id="UP000001064">
    <property type="component" value="Unassembled WGS sequence"/>
</dbReference>
<protein>
    <submittedName>
        <fullName evidence="1">Uncharacterized protein</fullName>
    </submittedName>
</protein>
<reference evidence="2" key="1">
    <citation type="journal article" date="2011" name="Genome Biol.">
        <title>Comparative genomics of the social amoebae Dictyostelium discoideum and Dictyostelium purpureum.</title>
        <authorList>
            <consortium name="US DOE Joint Genome Institute (JGI-PGF)"/>
            <person name="Sucgang R."/>
            <person name="Kuo A."/>
            <person name="Tian X."/>
            <person name="Salerno W."/>
            <person name="Parikh A."/>
            <person name="Feasley C.L."/>
            <person name="Dalin E."/>
            <person name="Tu H."/>
            <person name="Huang E."/>
            <person name="Barry K."/>
            <person name="Lindquist E."/>
            <person name="Shapiro H."/>
            <person name="Bruce D."/>
            <person name="Schmutz J."/>
            <person name="Salamov A."/>
            <person name="Fey P."/>
            <person name="Gaudet P."/>
            <person name="Anjard C."/>
            <person name="Babu M.M."/>
            <person name="Basu S."/>
            <person name="Bushmanova Y."/>
            <person name="van der Wel H."/>
            <person name="Katoh-Kurasawa M."/>
            <person name="Dinh C."/>
            <person name="Coutinho P.M."/>
            <person name="Saito T."/>
            <person name="Elias M."/>
            <person name="Schaap P."/>
            <person name="Kay R.R."/>
            <person name="Henrissat B."/>
            <person name="Eichinger L."/>
            <person name="Rivero F."/>
            <person name="Putnam N.H."/>
            <person name="West C.M."/>
            <person name="Loomis W.F."/>
            <person name="Chisholm R.L."/>
            <person name="Shaulsky G."/>
            <person name="Strassmann J.E."/>
            <person name="Queller D.C."/>
            <person name="Kuspa A."/>
            <person name="Grigoriev I.V."/>
        </authorList>
    </citation>
    <scope>NUCLEOTIDE SEQUENCE [LARGE SCALE GENOMIC DNA]</scope>
    <source>
        <strain evidence="2">QSDP1</strain>
    </source>
</reference>
<organism evidence="1 2">
    <name type="scientific">Dictyostelium purpureum</name>
    <name type="common">Slime mold</name>
    <dbReference type="NCBI Taxonomy" id="5786"/>
    <lineage>
        <taxon>Eukaryota</taxon>
        <taxon>Amoebozoa</taxon>
        <taxon>Evosea</taxon>
        <taxon>Eumycetozoa</taxon>
        <taxon>Dictyostelia</taxon>
        <taxon>Dictyosteliales</taxon>
        <taxon>Dictyosteliaceae</taxon>
        <taxon>Dictyostelium</taxon>
    </lineage>
</organism>
<dbReference type="VEuPathDB" id="AmoebaDB:DICPUDRAFT_74027"/>
<dbReference type="RefSeq" id="XP_003282998.1">
    <property type="nucleotide sequence ID" value="XM_003282950.1"/>
</dbReference>
<evidence type="ECO:0000313" key="1">
    <source>
        <dbReference type="EMBL" id="EGC40451.1"/>
    </source>
</evidence>
<dbReference type="KEGG" id="dpp:DICPUDRAFT_74027"/>
<evidence type="ECO:0000313" key="2">
    <source>
        <dbReference type="Proteomes" id="UP000001064"/>
    </source>
</evidence>
<proteinExistence type="predicted"/>
<sequence>MKKQLISFNFKSALFLVIIILFSNIFYAQSLELQMFDVNIGNWGLISGDEGEERIITNYYLNNHQSVLYKVILNEQDDHMALIQITHNQFINSGYYSGEYENVIIKSYTFINNTQNNSIISNVNNKTNNNMAFSNNSNDKTIEISITDVTPISINSCFEKEIYFSIYLNNYFFGGDIEISVASLYDKSQCYEKINNNKKLNTFIKRF</sequence>
<accession>F0Z6J8</accession>
<dbReference type="InParanoid" id="F0Z6J8"/>
<name>F0Z6J8_DICPU</name>